<keyword evidence="5" id="KW-0949">S-adenosyl-L-methionine</keyword>
<evidence type="ECO:0000256" key="1">
    <source>
        <dbReference type="ARBA" id="ARBA00006594"/>
    </source>
</evidence>
<evidence type="ECO:0000259" key="9">
    <source>
        <dbReference type="Pfam" id="PF12161"/>
    </source>
</evidence>
<dbReference type="InterPro" id="IPR038333">
    <property type="entry name" value="T1MK-like_N_sf"/>
</dbReference>
<evidence type="ECO:0000256" key="7">
    <source>
        <dbReference type="ARBA" id="ARBA00047942"/>
    </source>
</evidence>
<feature type="domain" description="DNA methylase adenine-specific" evidence="8">
    <location>
        <begin position="176"/>
        <end position="482"/>
    </location>
</feature>
<dbReference type="GO" id="GO:0009307">
    <property type="term" value="P:DNA restriction-modification system"/>
    <property type="evidence" value="ECO:0007669"/>
    <property type="project" value="UniProtKB-KW"/>
</dbReference>
<dbReference type="EC" id="2.1.1.72" evidence="2"/>
<dbReference type="Pfam" id="PF02384">
    <property type="entry name" value="N6_Mtase"/>
    <property type="match status" value="1"/>
</dbReference>
<dbReference type="PRINTS" id="PR00507">
    <property type="entry name" value="N12N6MTFRASE"/>
</dbReference>
<evidence type="ECO:0000256" key="2">
    <source>
        <dbReference type="ARBA" id="ARBA00011900"/>
    </source>
</evidence>
<evidence type="ECO:0000256" key="6">
    <source>
        <dbReference type="ARBA" id="ARBA00022747"/>
    </source>
</evidence>
<dbReference type="PANTHER" id="PTHR42933">
    <property type="entry name" value="SLR6095 PROTEIN"/>
    <property type="match status" value="1"/>
</dbReference>
<feature type="domain" description="N6 adenine-specific DNA methyltransferase N-terminal" evidence="9">
    <location>
        <begin position="11"/>
        <end position="160"/>
    </location>
</feature>
<dbReference type="AlphaFoldDB" id="A0A2K8U6P3"/>
<name>A0A2K8U6P3_9GAMM</name>
<keyword evidence="11" id="KW-1185">Reference proteome</keyword>
<evidence type="ECO:0000256" key="4">
    <source>
        <dbReference type="ARBA" id="ARBA00022679"/>
    </source>
</evidence>
<comment type="similarity">
    <text evidence="1">Belongs to the N(4)/N(6)-methyltransferase family.</text>
</comment>
<evidence type="ECO:0000259" key="8">
    <source>
        <dbReference type="Pfam" id="PF02384"/>
    </source>
</evidence>
<sequence>MQQEKITLSQLESFLFKAADILRGKMDASEYKEFIFGMLFLKRLSDEFDLKRAQLRKRLAHLDDDLAFDLLEDRTAYGETFFVPPRARWNASWIDEKGQEIPPLKHLKHDIGAMLNKALWAIEESNDVLAGVLKGNIDFNATRGKTKIPDQKWKDLLDHFNDPRFILVNDRFEFPDLLGAAYEYLIKYFADSAGKKGGEFYTPAEVVRLLVQLVKPQAGQEVYDPTVGSGGFLIQTHQYVEEQGQDKDDLNLFGQDSNGTVWSICNINLILHNITRFTVENGDTLENPQILKAGRIRTFDRVLANPPFSQNYSRAGLVHDYRFWEYCPEAGKKADLMFVQHMIASLKPNGRMATIMPHGVLFRGGKERLIREHLIEKDLIEAIVSLPPALFYGTGIPACVLVVRKDKPDHRRGKVLFINADREYAEGKNQNRLRPEDIEKIDHCFTQARELPKYSRLVDQAEIRDRHDYNLNIRRYVDNSPEPEPEDLRAHLLGGVPAAEVEAHRADFAQFRIDPLNGKSPLFRSLADEGRPGYLAFRAGIDAKPAIKGWLESDSNLLETLANHDVALADWWSEARDDFAQLEFARTGGAKKLPEVRAELLASLKARLIPLAVLDEFQSAGVFVNWWRTIRYDLKTIVTSGWFHGLIPDAYLIAAFFQPEADAIELLEAKVAEDQGALAEAVETAQEVAGFEPEEDEKVTATLIKKALKDLIDDLKGSAGAGAAKERKGLIDARDAITAVEVRIKANKERLRELQFELDLKLTLKRVGAEDEQAESKELIRSIDEQIAGLDAKDPEDKKRIAALTRDKAALARRCARADSLLAEIGGQLTEQEAKDLILKKIYDLVANEQTRYLNAARRRLIAVCENLWDKYAVSSRDLEAERADTLRELDGLLDGLGYLE</sequence>
<dbReference type="InterPro" id="IPR029063">
    <property type="entry name" value="SAM-dependent_MTases_sf"/>
</dbReference>
<evidence type="ECO:0000256" key="3">
    <source>
        <dbReference type="ARBA" id="ARBA00022603"/>
    </source>
</evidence>
<organism evidence="10 11">
    <name type="scientific">Candidatus Thiodictyon syntrophicum</name>
    <dbReference type="NCBI Taxonomy" id="1166950"/>
    <lineage>
        <taxon>Bacteria</taxon>
        <taxon>Pseudomonadati</taxon>
        <taxon>Pseudomonadota</taxon>
        <taxon>Gammaproteobacteria</taxon>
        <taxon>Chromatiales</taxon>
        <taxon>Chromatiaceae</taxon>
        <taxon>Thiodictyon</taxon>
    </lineage>
</organism>
<dbReference type="Gene3D" id="1.20.1260.30">
    <property type="match status" value="1"/>
</dbReference>
<keyword evidence="4" id="KW-0808">Transferase</keyword>
<dbReference type="OrthoDB" id="9784823at2"/>
<dbReference type="GO" id="GO:0009007">
    <property type="term" value="F:site-specific DNA-methyltransferase (adenine-specific) activity"/>
    <property type="evidence" value="ECO:0007669"/>
    <property type="project" value="UniProtKB-EC"/>
</dbReference>
<dbReference type="InterPro" id="IPR051537">
    <property type="entry name" value="DNA_Adenine_Mtase"/>
</dbReference>
<accession>A0A2K8U6P3</accession>
<proteinExistence type="inferred from homology"/>
<keyword evidence="3" id="KW-0489">Methyltransferase</keyword>
<evidence type="ECO:0000256" key="5">
    <source>
        <dbReference type="ARBA" id="ARBA00022691"/>
    </source>
</evidence>
<gene>
    <name evidence="10" type="ORF">THSYN_09755</name>
</gene>
<keyword evidence="6" id="KW-0680">Restriction system</keyword>
<evidence type="ECO:0000313" key="11">
    <source>
        <dbReference type="Proteomes" id="UP000232638"/>
    </source>
</evidence>
<dbReference type="Pfam" id="PF12161">
    <property type="entry name" value="HsdM_N"/>
    <property type="match status" value="1"/>
</dbReference>
<comment type="catalytic activity">
    <reaction evidence="7">
        <text>a 2'-deoxyadenosine in DNA + S-adenosyl-L-methionine = an N(6)-methyl-2'-deoxyadenosine in DNA + S-adenosyl-L-homocysteine + H(+)</text>
        <dbReference type="Rhea" id="RHEA:15197"/>
        <dbReference type="Rhea" id="RHEA-COMP:12418"/>
        <dbReference type="Rhea" id="RHEA-COMP:12419"/>
        <dbReference type="ChEBI" id="CHEBI:15378"/>
        <dbReference type="ChEBI" id="CHEBI:57856"/>
        <dbReference type="ChEBI" id="CHEBI:59789"/>
        <dbReference type="ChEBI" id="CHEBI:90615"/>
        <dbReference type="ChEBI" id="CHEBI:90616"/>
        <dbReference type="EC" id="2.1.1.72"/>
    </reaction>
</comment>
<dbReference type="InterPro" id="IPR004546">
    <property type="entry name" value="Restrct_endonuc_T1M"/>
</dbReference>
<dbReference type="REBASE" id="226626">
    <property type="entry name" value="M.Tsy16TORF9755P"/>
</dbReference>
<dbReference type="RefSeq" id="WP_100918984.1">
    <property type="nucleotide sequence ID" value="NZ_CP020370.1"/>
</dbReference>
<dbReference type="PANTHER" id="PTHR42933:SF3">
    <property type="entry name" value="TYPE I RESTRICTION ENZYME MJAVIII METHYLASE SUBUNIT"/>
    <property type="match status" value="1"/>
</dbReference>
<protein>
    <recommendedName>
        <fullName evidence="2">site-specific DNA-methyltransferase (adenine-specific)</fullName>
        <ecNumber evidence="2">2.1.1.72</ecNumber>
    </recommendedName>
</protein>
<dbReference type="Gene3D" id="3.40.50.150">
    <property type="entry name" value="Vaccinia Virus protein VP39"/>
    <property type="match status" value="1"/>
</dbReference>
<dbReference type="Proteomes" id="UP000232638">
    <property type="component" value="Chromosome"/>
</dbReference>
<dbReference type="SUPFAM" id="SSF53335">
    <property type="entry name" value="S-adenosyl-L-methionine-dependent methyltransferases"/>
    <property type="match status" value="1"/>
</dbReference>
<dbReference type="GO" id="GO:0003677">
    <property type="term" value="F:DNA binding"/>
    <property type="evidence" value="ECO:0007669"/>
    <property type="project" value="InterPro"/>
</dbReference>
<dbReference type="KEGG" id="tsy:THSYN_09755"/>
<dbReference type="InterPro" id="IPR022749">
    <property type="entry name" value="D12N6_MeTrfase_N"/>
</dbReference>
<reference evidence="10 11" key="1">
    <citation type="submission" date="2017-03" db="EMBL/GenBank/DDBJ databases">
        <title>Complete genome sequence of Candidatus 'Thiodictyon syntrophicum' sp. nov. strain Cad16T, a photolithoautotroph purple sulfur bacterium isolated from an alpine meromictic lake.</title>
        <authorList>
            <person name="Luedin S.M."/>
            <person name="Pothier J.F."/>
            <person name="Danza F."/>
            <person name="Storelli N."/>
            <person name="Wittwer M."/>
            <person name="Tonolla M."/>
        </authorList>
    </citation>
    <scope>NUCLEOTIDE SEQUENCE [LARGE SCALE GENOMIC DNA]</scope>
    <source>
        <strain evidence="10 11">Cad16T</strain>
    </source>
</reference>
<dbReference type="InterPro" id="IPR003356">
    <property type="entry name" value="DNA_methylase_A-5"/>
</dbReference>
<dbReference type="GO" id="GO:0008170">
    <property type="term" value="F:N-methyltransferase activity"/>
    <property type="evidence" value="ECO:0007669"/>
    <property type="project" value="InterPro"/>
</dbReference>
<evidence type="ECO:0000313" key="10">
    <source>
        <dbReference type="EMBL" id="AUB81207.1"/>
    </source>
</evidence>
<dbReference type="NCBIfam" id="TIGR00497">
    <property type="entry name" value="hsdM"/>
    <property type="match status" value="1"/>
</dbReference>
<dbReference type="GO" id="GO:0032259">
    <property type="term" value="P:methylation"/>
    <property type="evidence" value="ECO:0007669"/>
    <property type="project" value="UniProtKB-KW"/>
</dbReference>
<dbReference type="EMBL" id="CP020370">
    <property type="protein sequence ID" value="AUB81207.1"/>
    <property type="molecule type" value="Genomic_DNA"/>
</dbReference>